<dbReference type="SUPFAM" id="SSF54427">
    <property type="entry name" value="NTF2-like"/>
    <property type="match status" value="1"/>
</dbReference>
<sequence length="126" mass="14274">MTVVLDEIKALECSLHGVRRKDKLWLEKVLHADFREITRSGVMVDRQQTVAALTAETQDLRLEAEGFQLQTLNESCVILTYKTFLNRGNENRRYTLRASCWTNAGGTGWQMIFHQGTPAAETLTCG</sequence>
<dbReference type="InterPro" id="IPR032710">
    <property type="entry name" value="NTF2-like_dom_sf"/>
</dbReference>
<evidence type="ECO:0000259" key="1">
    <source>
        <dbReference type="Pfam" id="PF14534"/>
    </source>
</evidence>
<dbReference type="PATRIC" id="fig|745277.3.peg.4542"/>
<dbReference type="KEGG" id="raq:Rahaq2_4753"/>
<feature type="domain" description="DUF4440" evidence="1">
    <location>
        <begin position="17"/>
        <end position="111"/>
    </location>
</feature>
<dbReference type="AlphaFoldDB" id="H2J1M9"/>
<evidence type="ECO:0000313" key="3">
    <source>
        <dbReference type="Proteomes" id="UP000009010"/>
    </source>
</evidence>
<gene>
    <name evidence="2" type="ordered locus">Rahaq2_4753</name>
</gene>
<dbReference type="RefSeq" id="WP_014341764.1">
    <property type="nucleotide sequence ID" value="NC_016835.1"/>
</dbReference>
<dbReference type="Proteomes" id="UP000009010">
    <property type="component" value="Plasmid pRahaq201"/>
</dbReference>
<dbReference type="Pfam" id="PF14534">
    <property type="entry name" value="DUF4440"/>
    <property type="match status" value="1"/>
</dbReference>
<proteinExistence type="predicted"/>
<reference evidence="2 3" key="1">
    <citation type="journal article" date="2012" name="J. Bacteriol.">
        <title>Complete Genome Sequence of Rahnella aquatilis CIP 78.65.</title>
        <authorList>
            <person name="Martinez R.J."/>
            <person name="Bruce D."/>
            <person name="Detter C."/>
            <person name="Goodwin L.A."/>
            <person name="Han J."/>
            <person name="Han C.S."/>
            <person name="Held B."/>
            <person name="Land M.L."/>
            <person name="Mikhailova N."/>
            <person name="Nolan M."/>
            <person name="Pennacchio L."/>
            <person name="Pitluck S."/>
            <person name="Tapia R."/>
            <person name="Woyke T."/>
            <person name="Sobecky P.A."/>
        </authorList>
    </citation>
    <scope>NUCLEOTIDE SEQUENCE [LARGE SCALE GENOMIC DNA]</scope>
    <source>
        <strain evidence="3">ATCC 33071 / DSM 4594 / JCM 1683 / NBRC 105701 / NCIMB 13365 / CIP 78.65</strain>
        <plasmid evidence="2">pRahaq201</plasmid>
    </source>
</reference>
<dbReference type="OrthoDB" id="121974at2"/>
<reference evidence="3" key="2">
    <citation type="submission" date="2012-01" db="EMBL/GenBank/DDBJ databases">
        <title>Complete sequence of plasmid 1 of Rahnella aquatilis CIP 78.65.</title>
        <authorList>
            <person name="Lucas S."/>
            <person name="Han J."/>
            <person name="Lapidus A."/>
            <person name="Cheng J.-F."/>
            <person name="Goodwin L."/>
            <person name="Pitluck S."/>
            <person name="Peters L."/>
            <person name="Ovchinnikova G."/>
            <person name="Held B."/>
            <person name="Detter J.C."/>
            <person name="Han C."/>
            <person name="Tapia R."/>
            <person name="Land M."/>
            <person name="Hauser L."/>
            <person name="Kyrpides N."/>
            <person name="Ivanova N."/>
            <person name="Pagani I."/>
            <person name="Sobecky P."/>
            <person name="Martinez R."/>
            <person name="Woyke T."/>
        </authorList>
    </citation>
    <scope>NUCLEOTIDE SEQUENCE [LARGE SCALE GENOMIC DNA]</scope>
    <source>
        <strain evidence="3">ATCC 33071 / DSM 4594 / JCM 1683 / NBRC 105701 / NCIMB 13365 / CIP 78.65</strain>
        <plasmid evidence="3">pRahaq201</plasmid>
    </source>
</reference>
<organism evidence="2 3">
    <name type="scientific">Rahnella aquatilis (strain ATCC 33071 / DSM 4594 / JCM 1683 / NBRC 105701 / NCIMB 13365 / CIP 78.65)</name>
    <dbReference type="NCBI Taxonomy" id="745277"/>
    <lineage>
        <taxon>Bacteria</taxon>
        <taxon>Pseudomonadati</taxon>
        <taxon>Pseudomonadota</taxon>
        <taxon>Gammaproteobacteria</taxon>
        <taxon>Enterobacterales</taxon>
        <taxon>Yersiniaceae</taxon>
        <taxon>Rahnella</taxon>
    </lineage>
</organism>
<dbReference type="InterPro" id="IPR027843">
    <property type="entry name" value="DUF4440"/>
</dbReference>
<dbReference type="Gene3D" id="3.10.450.50">
    <property type="match status" value="1"/>
</dbReference>
<dbReference type="HOGENOM" id="CLU_119560_1_1_6"/>
<keyword evidence="2" id="KW-0614">Plasmid</keyword>
<name>H2J1M9_RAHAC</name>
<dbReference type="eggNOG" id="COG4994">
    <property type="taxonomic scope" value="Bacteria"/>
</dbReference>
<geneLocation type="plasmid" evidence="2 3">
    <name>pRahaq201</name>
</geneLocation>
<accession>H2J1M9</accession>
<evidence type="ECO:0000313" key="2">
    <source>
        <dbReference type="EMBL" id="AEX54476.1"/>
    </source>
</evidence>
<keyword evidence="3" id="KW-1185">Reference proteome</keyword>
<protein>
    <recommendedName>
        <fullName evidence="1">DUF4440 domain-containing protein</fullName>
    </recommendedName>
</protein>
<dbReference type="EMBL" id="CP003245">
    <property type="protein sequence ID" value="AEX54476.1"/>
    <property type="molecule type" value="Genomic_DNA"/>
</dbReference>